<accession>A0ABR1Y7D8</accession>
<gene>
    <name evidence="2" type="ORF">IWX90DRAFT_411131</name>
</gene>
<organism evidence="2 3">
    <name type="scientific">Phyllosticta citrichinensis</name>
    <dbReference type="NCBI Taxonomy" id="1130410"/>
    <lineage>
        <taxon>Eukaryota</taxon>
        <taxon>Fungi</taxon>
        <taxon>Dikarya</taxon>
        <taxon>Ascomycota</taxon>
        <taxon>Pezizomycotina</taxon>
        <taxon>Dothideomycetes</taxon>
        <taxon>Dothideomycetes incertae sedis</taxon>
        <taxon>Botryosphaeriales</taxon>
        <taxon>Phyllostictaceae</taxon>
        <taxon>Phyllosticta</taxon>
    </lineage>
</organism>
<proteinExistence type="predicted"/>
<evidence type="ECO:0000313" key="3">
    <source>
        <dbReference type="Proteomes" id="UP001456524"/>
    </source>
</evidence>
<sequence>MHNYPRATALASKRAPNGHCAAVCPLHRPWRCSSYPTSCYCSLPRLPLQRYLVACGIDVKSPSSVPRVPPRCDATVGRVGNTAQLTRRPRRQENHITAAPTTARPPHDDRLQTPDCTHSWTFQRRGHGATRSSTSTRNTRHFRTMYGLVAVPLSSPQTARQDCWRDKPAIVGIIITGLAVLCALLEPQLVRVRSCGAPCAACSLGANRFCIAPQYFISGARSSLHHHQNTPISPRGKERWWHPFAWCVRVLGATKGTTHHARCCRHDKPRCNPAVQSVQRASLRGVWLRAASRGACARLCENAVSVSMQTNARNAQKGTAKSTALPCGVMFVEVEQYLLRRAVVRERDPPAVKHLVALRGACLPFFSPASNINAWPAVNSMAMSSTSPPTNRLSKHPVRRDCAHLPGIRQAA</sequence>
<evidence type="ECO:0000313" key="2">
    <source>
        <dbReference type="EMBL" id="KAK8177715.1"/>
    </source>
</evidence>
<keyword evidence="3" id="KW-1185">Reference proteome</keyword>
<protein>
    <submittedName>
        <fullName evidence="2">Uncharacterized protein</fullName>
    </submittedName>
</protein>
<name>A0ABR1Y7D8_9PEZI</name>
<evidence type="ECO:0000256" key="1">
    <source>
        <dbReference type="SAM" id="MobiDB-lite"/>
    </source>
</evidence>
<dbReference type="EMBL" id="JBBWUH010000001">
    <property type="protein sequence ID" value="KAK8177715.1"/>
    <property type="molecule type" value="Genomic_DNA"/>
</dbReference>
<dbReference type="Proteomes" id="UP001456524">
    <property type="component" value="Unassembled WGS sequence"/>
</dbReference>
<reference evidence="2 3" key="1">
    <citation type="journal article" date="2022" name="G3 (Bethesda)">
        <title>Enemy or ally: a genomic approach to elucidate the lifestyle of Phyllosticta citrichinaensis.</title>
        <authorList>
            <person name="Buijs V.A."/>
            <person name="Groenewald J.Z."/>
            <person name="Haridas S."/>
            <person name="LaButti K.M."/>
            <person name="Lipzen A."/>
            <person name="Martin F.M."/>
            <person name="Barry K."/>
            <person name="Grigoriev I.V."/>
            <person name="Crous P.W."/>
            <person name="Seidl M.F."/>
        </authorList>
    </citation>
    <scope>NUCLEOTIDE SEQUENCE [LARGE SCALE GENOMIC DNA]</scope>
    <source>
        <strain evidence="2 3">CBS 129764</strain>
    </source>
</reference>
<feature type="region of interest" description="Disordered" evidence="1">
    <location>
        <begin position="87"/>
        <end position="110"/>
    </location>
</feature>
<comment type="caution">
    <text evidence="2">The sequence shown here is derived from an EMBL/GenBank/DDBJ whole genome shotgun (WGS) entry which is preliminary data.</text>
</comment>